<organism evidence="2 3">
    <name type="scientific">Digitaria exilis</name>
    <dbReference type="NCBI Taxonomy" id="1010633"/>
    <lineage>
        <taxon>Eukaryota</taxon>
        <taxon>Viridiplantae</taxon>
        <taxon>Streptophyta</taxon>
        <taxon>Embryophyta</taxon>
        <taxon>Tracheophyta</taxon>
        <taxon>Spermatophyta</taxon>
        <taxon>Magnoliopsida</taxon>
        <taxon>Liliopsida</taxon>
        <taxon>Poales</taxon>
        <taxon>Poaceae</taxon>
        <taxon>PACMAD clade</taxon>
        <taxon>Panicoideae</taxon>
        <taxon>Panicodae</taxon>
        <taxon>Paniceae</taxon>
        <taxon>Anthephorinae</taxon>
        <taxon>Digitaria</taxon>
    </lineage>
</organism>
<name>A0A835BRY4_9POAL</name>
<dbReference type="Pfam" id="PF25568">
    <property type="entry name" value="AAA_lid_At3g28540"/>
    <property type="match status" value="1"/>
</dbReference>
<dbReference type="Gramene" id="Dexi5B01G0004690.1">
    <property type="protein sequence ID" value="Dexi5B01G0004690.1:cds"/>
    <property type="gene ID" value="Dexi5B01G0004690"/>
</dbReference>
<protein>
    <recommendedName>
        <fullName evidence="1">AAA+ ATPase At3g28540-like C-terminal domain-containing protein</fullName>
    </recommendedName>
</protein>
<dbReference type="PANTHER" id="PTHR23070">
    <property type="entry name" value="BCS1 AAA-TYPE ATPASE"/>
    <property type="match status" value="1"/>
</dbReference>
<comment type="caution">
    <text evidence="2">The sequence shown here is derived from an EMBL/GenBank/DDBJ whole genome shotgun (WGS) entry which is preliminary data.</text>
</comment>
<dbReference type="AlphaFoldDB" id="A0A835BRY4"/>
<keyword evidence="3" id="KW-1185">Reference proteome</keyword>
<evidence type="ECO:0000313" key="3">
    <source>
        <dbReference type="Proteomes" id="UP000636709"/>
    </source>
</evidence>
<dbReference type="InterPro" id="IPR058017">
    <property type="entry name" value="At3g28540-like_C"/>
</dbReference>
<dbReference type="EMBL" id="JACEFO010001768">
    <property type="protein sequence ID" value="KAF8705826.1"/>
    <property type="molecule type" value="Genomic_DNA"/>
</dbReference>
<sequence length="98" mass="11350">MIVVFMTNHVVELDLALIRYALLRFEAFKTLARRNYLDIDGHPLFGDVEELLNEIMLADVAKNSGGGEDASLEELVEELKRKSEERARLRWKTVMVMR</sequence>
<gene>
    <name evidence="2" type="ORF">HU200_031034</name>
</gene>
<dbReference type="Gene3D" id="6.10.280.40">
    <property type="match status" value="1"/>
</dbReference>
<reference evidence="2" key="1">
    <citation type="submission" date="2020-07" db="EMBL/GenBank/DDBJ databases">
        <title>Genome sequence and genetic diversity analysis of an under-domesticated orphan crop, white fonio (Digitaria exilis).</title>
        <authorList>
            <person name="Bennetzen J.L."/>
            <person name="Chen S."/>
            <person name="Ma X."/>
            <person name="Wang X."/>
            <person name="Yssel A.E.J."/>
            <person name="Chaluvadi S.R."/>
            <person name="Johnson M."/>
            <person name="Gangashetty P."/>
            <person name="Hamidou F."/>
            <person name="Sanogo M.D."/>
            <person name="Zwaenepoel A."/>
            <person name="Wallace J."/>
            <person name="Van De Peer Y."/>
            <person name="Van Deynze A."/>
        </authorList>
    </citation>
    <scope>NUCLEOTIDE SEQUENCE</scope>
    <source>
        <tissue evidence="2">Leaves</tissue>
    </source>
</reference>
<feature type="domain" description="AAA+ ATPase At3g28540-like C-terminal" evidence="1">
    <location>
        <begin position="24"/>
        <end position="86"/>
    </location>
</feature>
<dbReference type="Proteomes" id="UP000636709">
    <property type="component" value="Unassembled WGS sequence"/>
</dbReference>
<accession>A0A835BRY4</accession>
<evidence type="ECO:0000259" key="1">
    <source>
        <dbReference type="Pfam" id="PF25568"/>
    </source>
</evidence>
<proteinExistence type="predicted"/>
<dbReference type="InterPro" id="IPR050747">
    <property type="entry name" value="Mitochondrial_chaperone_BCS1"/>
</dbReference>
<evidence type="ECO:0000313" key="2">
    <source>
        <dbReference type="EMBL" id="KAF8705826.1"/>
    </source>
</evidence>
<dbReference type="OrthoDB" id="10251412at2759"/>